<keyword evidence="1" id="KW-0812">Transmembrane</keyword>
<comment type="caution">
    <text evidence="3">The sequence shown here is derived from an EMBL/GenBank/DDBJ whole genome shotgun (WGS) entry which is preliminary data.</text>
</comment>
<keyword evidence="1" id="KW-0029">Amino-acid transport</keyword>
<feature type="transmembrane region" description="Helical" evidence="1">
    <location>
        <begin position="310"/>
        <end position="332"/>
    </location>
</feature>
<dbReference type="AlphaFoldDB" id="A0A6B0TIS7"/>
<keyword evidence="1" id="KW-1003">Cell membrane</keyword>
<dbReference type="RefSeq" id="WP_160851480.1">
    <property type="nucleotide sequence ID" value="NZ_WUWG01000001.1"/>
</dbReference>
<comment type="function">
    <text evidence="1">Catalyzes the sodium-dependent transport of glutamate.</text>
</comment>
<dbReference type="GO" id="GO:0005886">
    <property type="term" value="C:plasma membrane"/>
    <property type="evidence" value="ECO:0007669"/>
    <property type="project" value="UniProtKB-SubCell"/>
</dbReference>
<dbReference type="HAMAP" id="MF_02062">
    <property type="entry name" value="GltS"/>
    <property type="match status" value="1"/>
</dbReference>
<dbReference type="GO" id="GO:0015501">
    <property type="term" value="F:glutamate:sodium symporter activity"/>
    <property type="evidence" value="ECO:0007669"/>
    <property type="project" value="UniProtKB-UniRule"/>
</dbReference>
<keyword evidence="1" id="KW-0915">Sodium</keyword>
<dbReference type="PANTHER" id="PTHR36178">
    <property type="entry name" value="SLR0625 PROTEIN"/>
    <property type="match status" value="1"/>
</dbReference>
<feature type="transmembrane region" description="Helical" evidence="1">
    <location>
        <begin position="43"/>
        <end position="64"/>
    </location>
</feature>
<keyword evidence="4" id="KW-1185">Reference proteome</keyword>
<keyword evidence="1" id="KW-0769">Symport</keyword>
<protein>
    <recommendedName>
        <fullName evidence="1 2">Sodium/glutamate symporter</fullName>
    </recommendedName>
</protein>
<feature type="transmembrane region" description="Helical" evidence="1">
    <location>
        <begin position="127"/>
        <end position="147"/>
    </location>
</feature>
<dbReference type="EMBL" id="WUWG01000001">
    <property type="protein sequence ID" value="MXU64277.1"/>
    <property type="molecule type" value="Genomic_DNA"/>
</dbReference>
<keyword evidence="1" id="KW-0813">Transport</keyword>
<keyword evidence="1" id="KW-1133">Transmembrane helix</keyword>
<keyword evidence="1" id="KW-0472">Membrane</keyword>
<dbReference type="InterPro" id="IPR004445">
    <property type="entry name" value="GltS"/>
</dbReference>
<evidence type="ECO:0000256" key="2">
    <source>
        <dbReference type="NCBIfam" id="TIGR00210"/>
    </source>
</evidence>
<dbReference type="PANTHER" id="PTHR36178:SF1">
    <property type="entry name" value="SODIUM_GLUTAMATE SYMPORTER"/>
    <property type="match status" value="1"/>
</dbReference>
<feature type="transmembrane region" description="Helical" evidence="1">
    <location>
        <begin position="162"/>
        <end position="187"/>
    </location>
</feature>
<keyword evidence="1" id="KW-0997">Cell inner membrane</keyword>
<feature type="transmembrane region" description="Helical" evidence="1">
    <location>
        <begin position="242"/>
        <end position="264"/>
    </location>
</feature>
<comment type="subcellular location">
    <subcellularLocation>
        <location evidence="1">Cell inner membrane</location>
        <topology evidence="1">Multi-pass membrane protein</topology>
    </subcellularLocation>
</comment>
<evidence type="ECO:0000256" key="1">
    <source>
        <dbReference type="HAMAP-Rule" id="MF_02062"/>
    </source>
</evidence>
<evidence type="ECO:0000313" key="4">
    <source>
        <dbReference type="Proteomes" id="UP000436016"/>
    </source>
</evidence>
<keyword evidence="1" id="KW-0739">Sodium transport</keyword>
<name>A0A6B0TIS7_9RHOB</name>
<evidence type="ECO:0000313" key="3">
    <source>
        <dbReference type="EMBL" id="MXU64277.1"/>
    </source>
</evidence>
<accession>A0A6B0TIS7</accession>
<organism evidence="3 4">
    <name type="scientific">Oceanomicrobium pacificus</name>
    <dbReference type="NCBI Taxonomy" id="2692916"/>
    <lineage>
        <taxon>Bacteria</taxon>
        <taxon>Pseudomonadati</taxon>
        <taxon>Pseudomonadota</taxon>
        <taxon>Alphaproteobacteria</taxon>
        <taxon>Rhodobacterales</taxon>
        <taxon>Paracoccaceae</taxon>
        <taxon>Oceanomicrobium</taxon>
    </lineage>
</organism>
<proteinExistence type="inferred from homology"/>
<dbReference type="Pfam" id="PF03616">
    <property type="entry name" value="Glt_symporter"/>
    <property type="match status" value="1"/>
</dbReference>
<dbReference type="NCBIfam" id="TIGR00210">
    <property type="entry name" value="gltS"/>
    <property type="match status" value="1"/>
</dbReference>
<feature type="transmembrane region" description="Helical" evidence="1">
    <location>
        <begin position="95"/>
        <end position="120"/>
    </location>
</feature>
<feature type="transmembrane region" description="Helical" evidence="1">
    <location>
        <begin position="374"/>
        <end position="397"/>
    </location>
</feature>
<dbReference type="Proteomes" id="UP000436016">
    <property type="component" value="Unassembled WGS sequence"/>
</dbReference>
<keyword evidence="1" id="KW-0406">Ion transport</keyword>
<gene>
    <name evidence="1 3" type="primary">gltS</name>
    <name evidence="3" type="ORF">GSH16_02370</name>
</gene>
<feature type="transmembrane region" description="Helical" evidence="1">
    <location>
        <begin position="218"/>
        <end position="236"/>
    </location>
</feature>
<feature type="transmembrane region" description="Helical" evidence="1">
    <location>
        <begin position="285"/>
        <end position="304"/>
    </location>
</feature>
<feature type="transmembrane region" description="Helical" evidence="1">
    <location>
        <begin position="12"/>
        <end position="31"/>
    </location>
</feature>
<reference evidence="3 4" key="1">
    <citation type="submission" date="2019-12" db="EMBL/GenBank/DDBJ databases">
        <title>Strain KN286 was isolated from seawater, which was collected from Caroline Seamount in the tropical western Pacific.</title>
        <authorList>
            <person name="Wang Q."/>
        </authorList>
    </citation>
    <scope>NUCLEOTIDE SEQUENCE [LARGE SCALE GENOMIC DNA]</scope>
    <source>
        <strain evidence="3 4">KN286</strain>
    </source>
</reference>
<comment type="similarity">
    <text evidence="1">Belongs to the glutamate:Na(+) symporter (ESS) (TC 2.A.27) family.</text>
</comment>
<sequence length="398" mass="41592">MTEWVVDDFMAMTLGIVVYFLGIWLNSRLAVLRRFTIPAPVSGGLLTALAMLGFYLVTGISVSFEMETRDLLLLYFFSAIGLNAKVSDLLAGGKALAILVGLTVTFIVAQNIVGITVMGVSGQPRELGVLVGSAALLGGHGTAIAWAPEVARLTGVPNAMEIGIAAATLGLVAASLIGGPIATFLIARNRLNGPDLDPITEEPTARGGTDRVISVDDFFRALLALHLAIIAGSFLNEALEYAGIRLPLFVSCLLCAILLSNTLGRWLPASGRAANSPALNLVSQYSLGLFLSMSLMAMQLWTIADLAGTMLMAIGAQVVMTAAFILLLVYPLMGRNYDAAVLSAGFGGFALGATPTAIANMTAVTEKHGPAPQAFLILPLVSAFFVDIANAIVLQAIL</sequence>
<dbReference type="GO" id="GO:0015813">
    <property type="term" value="P:L-glutamate transmembrane transport"/>
    <property type="evidence" value="ECO:0007669"/>
    <property type="project" value="UniProtKB-UniRule"/>
</dbReference>
<feature type="transmembrane region" description="Helical" evidence="1">
    <location>
        <begin position="339"/>
        <end position="362"/>
    </location>
</feature>